<comment type="caution">
    <text evidence="3">The sequence shown here is derived from an EMBL/GenBank/DDBJ whole genome shotgun (WGS) entry which is preliminary data.</text>
</comment>
<dbReference type="GO" id="GO:0016740">
    <property type="term" value="F:transferase activity"/>
    <property type="evidence" value="ECO:0007669"/>
    <property type="project" value="UniProtKB-KW"/>
</dbReference>
<evidence type="ECO:0000313" key="4">
    <source>
        <dbReference type="Proteomes" id="UP000189229"/>
    </source>
</evidence>
<dbReference type="EMBL" id="MVBM01000014">
    <property type="protein sequence ID" value="OOK63948.1"/>
    <property type="molecule type" value="Genomic_DNA"/>
</dbReference>
<evidence type="ECO:0000256" key="1">
    <source>
        <dbReference type="SAM" id="MobiDB-lite"/>
    </source>
</evidence>
<protein>
    <submittedName>
        <fullName evidence="3">Carboxyl transferase domain protein</fullName>
    </submittedName>
</protein>
<name>A0A1V3WB15_MYCKA</name>
<dbReference type="AlphaFoldDB" id="A0A1V3WB15"/>
<accession>A0A1V3WB15</accession>
<gene>
    <name evidence="3" type="ORF">BZL30_9356</name>
</gene>
<sequence>MGIVANQPPSSPAAWTSTPRRSRAIRADLRLLQHSHRDVRRCPGLLARHRPGIQRHHPPRRKLLYAYGEATVPKITVITRKAYGARTA</sequence>
<reference evidence="3 4" key="1">
    <citation type="submission" date="2017-02" db="EMBL/GenBank/DDBJ databases">
        <title>Complete genome sequences of Mycobacterium kansasii strains isolated from rhesus macaques.</title>
        <authorList>
            <person name="Panda A."/>
            <person name="Nagaraj S."/>
            <person name="Zhao X."/>
            <person name="Tettelin H."/>
            <person name="Detolla L.J."/>
        </authorList>
    </citation>
    <scope>NUCLEOTIDE SEQUENCE [LARGE SCALE GENOMIC DNA]</scope>
    <source>
        <strain evidence="3 4">11-3813</strain>
    </source>
</reference>
<dbReference type="Proteomes" id="UP000189229">
    <property type="component" value="Unassembled WGS sequence"/>
</dbReference>
<evidence type="ECO:0000313" key="3">
    <source>
        <dbReference type="EMBL" id="OOK63948.1"/>
    </source>
</evidence>
<dbReference type="InterPro" id="IPR029045">
    <property type="entry name" value="ClpP/crotonase-like_dom_sf"/>
</dbReference>
<dbReference type="Gene3D" id="3.90.226.10">
    <property type="entry name" value="2-enoyl-CoA Hydratase, Chain A, domain 1"/>
    <property type="match status" value="1"/>
</dbReference>
<proteinExistence type="predicted"/>
<feature type="region of interest" description="Disordered" evidence="1">
    <location>
        <begin position="1"/>
        <end position="20"/>
    </location>
</feature>
<evidence type="ECO:0000259" key="2">
    <source>
        <dbReference type="Pfam" id="PF01039"/>
    </source>
</evidence>
<organism evidence="3 4">
    <name type="scientific">Mycobacterium kansasii</name>
    <dbReference type="NCBI Taxonomy" id="1768"/>
    <lineage>
        <taxon>Bacteria</taxon>
        <taxon>Bacillati</taxon>
        <taxon>Actinomycetota</taxon>
        <taxon>Actinomycetes</taxon>
        <taxon>Mycobacteriales</taxon>
        <taxon>Mycobacteriaceae</taxon>
        <taxon>Mycobacterium</taxon>
    </lineage>
</organism>
<keyword evidence="3" id="KW-0808">Transferase</keyword>
<dbReference type="Pfam" id="PF01039">
    <property type="entry name" value="Carboxyl_trans"/>
    <property type="match status" value="1"/>
</dbReference>
<dbReference type="InterPro" id="IPR034733">
    <property type="entry name" value="AcCoA_carboxyl_beta"/>
</dbReference>
<dbReference type="SUPFAM" id="SSF52096">
    <property type="entry name" value="ClpP/crotonase"/>
    <property type="match status" value="1"/>
</dbReference>
<feature type="domain" description="Acetyl-coenzyme A carboxylase carboxyl transferase subunit beta" evidence="2">
    <location>
        <begin position="62"/>
        <end position="85"/>
    </location>
</feature>